<proteinExistence type="predicted"/>
<protein>
    <submittedName>
        <fullName evidence="1">Uncharacterized protein</fullName>
    </submittedName>
</protein>
<comment type="caution">
    <text evidence="1">The sequence shown here is derived from an EMBL/GenBank/DDBJ whole genome shotgun (WGS) entry which is preliminary data.</text>
</comment>
<gene>
    <name evidence="1" type="ORF">EZS28_016862</name>
</gene>
<reference evidence="1 2" key="1">
    <citation type="submission" date="2019-03" db="EMBL/GenBank/DDBJ databases">
        <title>Single cell metagenomics reveals metabolic interactions within the superorganism composed of flagellate Streblomastix strix and complex community of Bacteroidetes bacteria on its surface.</title>
        <authorList>
            <person name="Treitli S.C."/>
            <person name="Kolisko M."/>
            <person name="Husnik F."/>
            <person name="Keeling P."/>
            <person name="Hampl V."/>
        </authorList>
    </citation>
    <scope>NUCLEOTIDE SEQUENCE [LARGE SCALE GENOMIC DNA]</scope>
    <source>
        <strain evidence="1">ST1C</strain>
    </source>
</reference>
<dbReference type="EMBL" id="SNRW01004305">
    <property type="protein sequence ID" value="KAA6387610.1"/>
    <property type="molecule type" value="Genomic_DNA"/>
</dbReference>
<feature type="non-terminal residue" evidence="1">
    <location>
        <position position="82"/>
    </location>
</feature>
<name>A0A5J4VYX8_9EUKA</name>
<organism evidence="1 2">
    <name type="scientific">Streblomastix strix</name>
    <dbReference type="NCBI Taxonomy" id="222440"/>
    <lineage>
        <taxon>Eukaryota</taxon>
        <taxon>Metamonada</taxon>
        <taxon>Preaxostyla</taxon>
        <taxon>Oxymonadida</taxon>
        <taxon>Streblomastigidae</taxon>
        <taxon>Streblomastix</taxon>
    </lineage>
</organism>
<sequence>MDTYDKCIETVIINNQERTEESTKHHFIAIFSMIVIAYRIPFAGKAIPELQKFIKRREVHYVESAYPNNCFFEALSYGSVHS</sequence>
<evidence type="ECO:0000313" key="1">
    <source>
        <dbReference type="EMBL" id="KAA6387610.1"/>
    </source>
</evidence>
<accession>A0A5J4VYX8</accession>
<dbReference type="Proteomes" id="UP000324800">
    <property type="component" value="Unassembled WGS sequence"/>
</dbReference>
<dbReference type="AlphaFoldDB" id="A0A5J4VYX8"/>
<evidence type="ECO:0000313" key="2">
    <source>
        <dbReference type="Proteomes" id="UP000324800"/>
    </source>
</evidence>